<evidence type="ECO:0000256" key="1">
    <source>
        <dbReference type="SAM" id="MobiDB-lite"/>
    </source>
</evidence>
<dbReference type="Proteomes" id="UP000237655">
    <property type="component" value="Chromosome"/>
</dbReference>
<sequence>MPDDLKTEDKKSVTKVSRESEIGSGKFSKALGLRSKVEFTGSNRGVDMKAVEERTGMKQTDEKTVERAKEILEASEKLTQLKRAKEHDQPGQQRLEEARAAITAKMTETGAVLKPVKITLQQIAKGLKEPIDLPDPVTPLHASLKTAFGTCLKALDGVAAGQADALDKAHGAVAAAEASDDKSGLAEKTKAEKSASKTLEQTLDKIVDSFAQAAAKVETGADNLLKNPKSKSMALALQYAKADQHARDQEGPYKKTNTKALALIAELARWDHPDAPELENKRAKCDRDAADNYETALAEMTDIIETAEREHKSHVKAYWQVAEPVMEKLRQLEQGVHEFQTDKKGPYSKLNDKLRQNLERQVKIAQNLVGNGKNIDACKAAEPEIEYGLKLLADLKHPDLSKYLDDKFLVGKDKKGHQFAKFITALQTNLDKVKKGGLNDEECDTFQHELDDLTRDTEDMLPRDAEAAFFDLQNRLVTNSDSLKKRWETRKTWCDKIDKDLKQADSDMSKIGSIVKSLTKQQVKDEKKKGTEKDKLPTQLSNYQGSLRKDIDKIRNIYRDEPATTVAKVDALMRELQNTIRSYLAIDVKHASRQKPMVDKLLQDARTGQQAIDQREEDIGKLRDTIKTALKAWDKEVPKAQRETYKDQYQDLIKQAKDARSLAKKDYDSATSMWTMAKEGKDSLANMRVPPGLGDYGRIDEDWSSAAAGLNVALGDLAKRIRDAAEANGSDADKKQAKKAADAVLGAGKFFKATAFKKPAKVFRNKDASREDLRRAREDVLKVTTLYMDHLTTSPLLLKAMRNPFGKAALLSGAHRTLRRIETDIIHAVD</sequence>
<dbReference type="RefSeq" id="WP_106470985.1">
    <property type="nucleotide sequence ID" value="NZ_CP027665.1"/>
</dbReference>
<reference evidence="3" key="1">
    <citation type="submission" date="2018-03" db="EMBL/GenBank/DDBJ databases">
        <title>Genomic analysis of the strain SH-1 isolated from shrimp intestine.</title>
        <authorList>
            <person name="Kim Y.-S."/>
            <person name="Kim S.-E."/>
            <person name="Kim K.-H."/>
        </authorList>
    </citation>
    <scope>NUCLEOTIDE SEQUENCE [LARGE SCALE GENOMIC DNA]</scope>
    <source>
        <strain evidence="3">SH-1</strain>
    </source>
</reference>
<dbReference type="AlphaFoldDB" id="A0A2S0MLB7"/>
<organism evidence="2 3">
    <name type="scientific">Pukyongiella litopenaei</name>
    <dbReference type="NCBI Taxonomy" id="2605946"/>
    <lineage>
        <taxon>Bacteria</taxon>
        <taxon>Pseudomonadati</taxon>
        <taxon>Pseudomonadota</taxon>
        <taxon>Alphaproteobacteria</taxon>
        <taxon>Rhodobacterales</taxon>
        <taxon>Paracoccaceae</taxon>
        <taxon>Pukyongiella</taxon>
    </lineage>
</organism>
<keyword evidence="3" id="KW-1185">Reference proteome</keyword>
<accession>A0A2S0MLB7</accession>
<name>A0A2S0MLB7_9RHOB</name>
<dbReference type="KEGG" id="thas:C6Y53_02475"/>
<proteinExistence type="predicted"/>
<protein>
    <submittedName>
        <fullName evidence="2">Uncharacterized protein</fullName>
    </submittedName>
</protein>
<feature type="compositionally biased region" description="Basic and acidic residues" evidence="1">
    <location>
        <begin position="1"/>
        <end position="21"/>
    </location>
</feature>
<feature type="region of interest" description="Disordered" evidence="1">
    <location>
        <begin position="1"/>
        <end position="25"/>
    </location>
</feature>
<dbReference type="EMBL" id="CP027665">
    <property type="protein sequence ID" value="AVO36670.1"/>
    <property type="molecule type" value="Genomic_DNA"/>
</dbReference>
<gene>
    <name evidence="2" type="ORF">C6Y53_02475</name>
</gene>
<evidence type="ECO:0000313" key="3">
    <source>
        <dbReference type="Proteomes" id="UP000237655"/>
    </source>
</evidence>
<evidence type="ECO:0000313" key="2">
    <source>
        <dbReference type="EMBL" id="AVO36670.1"/>
    </source>
</evidence>